<comment type="caution">
    <text evidence="2">The sequence shown here is derived from an EMBL/GenBank/DDBJ whole genome shotgun (WGS) entry which is preliminary data.</text>
</comment>
<dbReference type="Proteomes" id="UP000245383">
    <property type="component" value="Unassembled WGS sequence"/>
</dbReference>
<gene>
    <name evidence="2" type="ORF">BB561_002899</name>
</gene>
<evidence type="ECO:0000256" key="1">
    <source>
        <dbReference type="SAM" id="MobiDB-lite"/>
    </source>
</evidence>
<organism evidence="2 3">
    <name type="scientific">Smittium simulii</name>
    <dbReference type="NCBI Taxonomy" id="133385"/>
    <lineage>
        <taxon>Eukaryota</taxon>
        <taxon>Fungi</taxon>
        <taxon>Fungi incertae sedis</taxon>
        <taxon>Zoopagomycota</taxon>
        <taxon>Kickxellomycotina</taxon>
        <taxon>Harpellomycetes</taxon>
        <taxon>Harpellales</taxon>
        <taxon>Legeriomycetaceae</taxon>
        <taxon>Smittium</taxon>
    </lineage>
</organism>
<accession>A0A2T9YP02</accession>
<feature type="region of interest" description="Disordered" evidence="1">
    <location>
        <begin position="253"/>
        <end position="279"/>
    </location>
</feature>
<dbReference type="AlphaFoldDB" id="A0A2T9YP02"/>
<evidence type="ECO:0000313" key="3">
    <source>
        <dbReference type="Proteomes" id="UP000245383"/>
    </source>
</evidence>
<evidence type="ECO:0000313" key="2">
    <source>
        <dbReference type="EMBL" id="PVU93994.1"/>
    </source>
</evidence>
<keyword evidence="3" id="KW-1185">Reference proteome</keyword>
<sequence length="478" mass="54743">MEQDLQKKIFLVINSLTEKVNILYMEREQQDVQQTQAMDVQDSENYPRLLEAIPSLETNFFRSSIPDEKKKIIYECSKFLGTKYTPPPLNKAATPDVRKNNAALYDIQMALANMTRPLDDYIHNKLNDPATSIKSNDYLEFAHVMQELLSAVASNISQARIETLHESMELSGEFQQNTGAERKAPFVCARRLRLVQHMQQRIPLKTPSKPQPIQQITSRRIRVEFFKQKGKQELSVKPQMRTTRYVLSRLDQTHRQKVGQKHSGEGIQDSVQKSESGEAKGFDEEKLYKFQSNKCKATYSGEIKKFFGREAKFSQKNEQGSQQCNNQGGCGSSSKECNRTEYRKHTSSSRPPETQQLRREEKFQNGIPNIHMQDDQKKILHDLSGSRGRFYAHSDTSEMQEIFLLSMEWKNFLISSPTFWTLTESPYLYKGTTPSFELNSGSGNQNLGSESSIKQSEGPQTKSQQTIKSGQANTQKFG</sequence>
<dbReference type="EMBL" id="MBFR01000105">
    <property type="protein sequence ID" value="PVU93994.1"/>
    <property type="molecule type" value="Genomic_DNA"/>
</dbReference>
<feature type="region of interest" description="Disordered" evidence="1">
    <location>
        <begin position="317"/>
        <end position="358"/>
    </location>
</feature>
<proteinExistence type="predicted"/>
<name>A0A2T9YP02_9FUNG</name>
<reference evidence="2 3" key="1">
    <citation type="journal article" date="2018" name="MBio">
        <title>Comparative Genomics Reveals the Core Gene Toolbox for the Fungus-Insect Symbiosis.</title>
        <authorList>
            <person name="Wang Y."/>
            <person name="Stata M."/>
            <person name="Wang W."/>
            <person name="Stajich J.E."/>
            <person name="White M.M."/>
            <person name="Moncalvo J.M."/>
        </authorList>
    </citation>
    <scope>NUCLEOTIDE SEQUENCE [LARGE SCALE GENOMIC DNA]</scope>
    <source>
        <strain evidence="2 3">SWE-8-4</strain>
    </source>
</reference>
<protein>
    <submittedName>
        <fullName evidence="2">Uncharacterized protein</fullName>
    </submittedName>
</protein>
<feature type="region of interest" description="Disordered" evidence="1">
    <location>
        <begin position="435"/>
        <end position="478"/>
    </location>
</feature>